<dbReference type="Proteomes" id="UP000824145">
    <property type="component" value="Unassembled WGS sequence"/>
</dbReference>
<evidence type="ECO:0000313" key="2">
    <source>
        <dbReference type="Proteomes" id="UP000824145"/>
    </source>
</evidence>
<accession>A0A9D1MKR5</accession>
<sequence>MGARLDAVLARINCRTLADIGCDHGKVAVGALLEGRAERCIATDISEKCLQKARELARTKGVDKIEFRVGDGLSVLTPFEADCVVIAGMGGREIASVLQKAPPLKAKFILVPHDDAPLLRSFLAENGYGVESDRIVSEGRRFYPVIVCEKKGVKRSLSLLESLYGTHTSDADCAAYMRLKESSLARICAGIKQGDERGEKLREELRATSEALKERK</sequence>
<dbReference type="Gene3D" id="3.40.50.150">
    <property type="entry name" value="Vaccinia Virus protein VP39"/>
    <property type="match status" value="1"/>
</dbReference>
<dbReference type="InterPro" id="IPR029063">
    <property type="entry name" value="SAM-dependent_MTases_sf"/>
</dbReference>
<dbReference type="GO" id="GO:0032259">
    <property type="term" value="P:methylation"/>
    <property type="evidence" value="ECO:0007669"/>
    <property type="project" value="UniProtKB-KW"/>
</dbReference>
<dbReference type="PANTHER" id="PTHR38451">
    <property type="entry name" value="TRNA (ADENINE(22)-N(1))-METHYLTRANSFERASE"/>
    <property type="match status" value="1"/>
</dbReference>
<reference evidence="1" key="2">
    <citation type="journal article" date="2021" name="PeerJ">
        <title>Extensive microbial diversity within the chicken gut microbiome revealed by metagenomics and culture.</title>
        <authorList>
            <person name="Gilroy R."/>
            <person name="Ravi A."/>
            <person name="Getino M."/>
            <person name="Pursley I."/>
            <person name="Horton D.L."/>
            <person name="Alikhan N.F."/>
            <person name="Baker D."/>
            <person name="Gharbi K."/>
            <person name="Hall N."/>
            <person name="Watson M."/>
            <person name="Adriaenssens E.M."/>
            <person name="Foster-Nyarko E."/>
            <person name="Jarju S."/>
            <person name="Secka A."/>
            <person name="Antonio M."/>
            <person name="Oren A."/>
            <person name="Chaudhuri R.R."/>
            <person name="La Ragione R."/>
            <person name="Hildebrand F."/>
            <person name="Pallen M.J."/>
        </authorList>
    </citation>
    <scope>NUCLEOTIDE SEQUENCE</scope>
    <source>
        <strain evidence="1">9366</strain>
    </source>
</reference>
<name>A0A9D1MKR5_9FIRM</name>
<dbReference type="EMBL" id="DVNJ01000001">
    <property type="protein sequence ID" value="HIU62290.1"/>
    <property type="molecule type" value="Genomic_DNA"/>
</dbReference>
<dbReference type="AlphaFoldDB" id="A0A9D1MKR5"/>
<dbReference type="CDD" id="cd02440">
    <property type="entry name" value="AdoMet_MTases"/>
    <property type="match status" value="1"/>
</dbReference>
<dbReference type="SUPFAM" id="SSF53335">
    <property type="entry name" value="S-adenosyl-L-methionine-dependent methyltransferases"/>
    <property type="match status" value="1"/>
</dbReference>
<evidence type="ECO:0000313" key="1">
    <source>
        <dbReference type="EMBL" id="HIU62290.1"/>
    </source>
</evidence>
<proteinExistence type="predicted"/>
<organism evidence="1 2">
    <name type="scientific">Candidatus Caccalectryoclostridium excrementigallinarum</name>
    <dbReference type="NCBI Taxonomy" id="2840710"/>
    <lineage>
        <taxon>Bacteria</taxon>
        <taxon>Bacillati</taxon>
        <taxon>Bacillota</taxon>
        <taxon>Clostridia</taxon>
        <taxon>Christensenellales</taxon>
        <taxon>Christensenellaceae</taxon>
        <taxon>Christensenellaceae incertae sedis</taxon>
        <taxon>Candidatus Caccalectryoclostridium</taxon>
    </lineage>
</organism>
<keyword evidence="1" id="KW-0489">Methyltransferase</keyword>
<reference evidence="1" key="1">
    <citation type="submission" date="2020-10" db="EMBL/GenBank/DDBJ databases">
        <authorList>
            <person name="Gilroy R."/>
        </authorList>
    </citation>
    <scope>NUCLEOTIDE SEQUENCE</scope>
    <source>
        <strain evidence="1">9366</strain>
    </source>
</reference>
<dbReference type="Pfam" id="PF12847">
    <property type="entry name" value="Methyltransf_18"/>
    <property type="match status" value="1"/>
</dbReference>
<gene>
    <name evidence="1" type="ORF">IAB07_00790</name>
</gene>
<keyword evidence="1" id="KW-0808">Transferase</keyword>
<dbReference type="PIRSF" id="PIRSF018637">
    <property type="entry name" value="TrmK"/>
    <property type="match status" value="1"/>
</dbReference>
<comment type="caution">
    <text evidence="1">The sequence shown here is derived from an EMBL/GenBank/DDBJ whole genome shotgun (WGS) entry which is preliminary data.</text>
</comment>
<dbReference type="GO" id="GO:0160105">
    <property type="term" value="F:tRNA (adenine(22)-N1)-methyltransferase activity"/>
    <property type="evidence" value="ECO:0007669"/>
    <property type="project" value="InterPro"/>
</dbReference>
<protein>
    <submittedName>
        <fullName evidence="1">SAM-dependent methyltransferase</fullName>
    </submittedName>
</protein>
<dbReference type="PANTHER" id="PTHR38451:SF1">
    <property type="entry name" value="TRNA (ADENINE(22)-N(1))-METHYLTRANSFERASE"/>
    <property type="match status" value="1"/>
</dbReference>
<dbReference type="InterPro" id="IPR006901">
    <property type="entry name" value="TrmK"/>
</dbReference>